<dbReference type="Pfam" id="PF13538">
    <property type="entry name" value="UvrD_C_2"/>
    <property type="match status" value="1"/>
</dbReference>
<dbReference type="PANTHER" id="PTHR11070:SF2">
    <property type="entry name" value="ATP-DEPENDENT DNA HELICASE SRS2"/>
    <property type="match status" value="1"/>
</dbReference>
<dbReference type="GO" id="GO:0016787">
    <property type="term" value="F:hydrolase activity"/>
    <property type="evidence" value="ECO:0007669"/>
    <property type="project" value="UniProtKB-KW"/>
</dbReference>
<accession>A0A5J6SWQ2</accession>
<dbReference type="AlphaFoldDB" id="A0A5J6SWQ2"/>
<evidence type="ECO:0000256" key="2">
    <source>
        <dbReference type="ARBA" id="ARBA00022801"/>
    </source>
</evidence>
<dbReference type="OrthoDB" id="7066673at2"/>
<dbReference type="InterPro" id="IPR027785">
    <property type="entry name" value="UvrD-like_helicase_C"/>
</dbReference>
<evidence type="ECO:0000259" key="6">
    <source>
        <dbReference type="Pfam" id="PF13538"/>
    </source>
</evidence>
<feature type="domain" description="UvrD-like helicase ATP-binding" evidence="5">
    <location>
        <begin position="268"/>
        <end position="387"/>
    </location>
</feature>
<feature type="domain" description="UvrD-like helicase C-terminal" evidence="6">
    <location>
        <begin position="573"/>
        <end position="627"/>
    </location>
</feature>
<dbReference type="GO" id="GO:0000725">
    <property type="term" value="P:recombinational repair"/>
    <property type="evidence" value="ECO:0007669"/>
    <property type="project" value="TreeGrafter"/>
</dbReference>
<dbReference type="InterPro" id="IPR000212">
    <property type="entry name" value="DNA_helicase_UvrD/REP"/>
</dbReference>
<reference evidence="7 8" key="1">
    <citation type="submission" date="2018-07" db="EMBL/GenBank/DDBJ databases">
        <title>Complete genome sequence of Psychrobacillus sp. PB01, isolated from iceberg, and comparative genome analysis of Psychrobacillus strains.</title>
        <authorList>
            <person name="Lee P.C."/>
        </authorList>
    </citation>
    <scope>NUCLEOTIDE SEQUENCE [LARGE SCALE GENOMIC DNA]</scope>
    <source>
        <strain evidence="7 8">PB01</strain>
    </source>
</reference>
<evidence type="ECO:0000259" key="5">
    <source>
        <dbReference type="Pfam" id="PF00580"/>
    </source>
</evidence>
<keyword evidence="4" id="KW-0067">ATP-binding</keyword>
<evidence type="ECO:0000256" key="3">
    <source>
        <dbReference type="ARBA" id="ARBA00022806"/>
    </source>
</evidence>
<dbReference type="GO" id="GO:0043138">
    <property type="term" value="F:3'-5' DNA helicase activity"/>
    <property type="evidence" value="ECO:0007669"/>
    <property type="project" value="TreeGrafter"/>
</dbReference>
<dbReference type="InterPro" id="IPR027417">
    <property type="entry name" value="P-loop_NTPase"/>
</dbReference>
<evidence type="ECO:0000313" key="7">
    <source>
        <dbReference type="EMBL" id="QFG00798.1"/>
    </source>
</evidence>
<dbReference type="PANTHER" id="PTHR11070">
    <property type="entry name" value="UVRD / RECB / PCRA DNA HELICASE FAMILY MEMBER"/>
    <property type="match status" value="1"/>
</dbReference>
<dbReference type="GO" id="GO:0005524">
    <property type="term" value="F:ATP binding"/>
    <property type="evidence" value="ECO:0007669"/>
    <property type="project" value="UniProtKB-KW"/>
</dbReference>
<sequence>MQEKIYDLVSFQGDRLARKIKNYLDEVFKDESEAILYYKEPDYATPTDILPTFTVCSKKYGIFVFIYYDYTSELLTEINDKFWIIKGNKTKNKILDFQDYCFKLDNDIKMPSNEIYEDIKIHKYVLFPLISSETISVNLKRQNVTLLFEDFNGYKLLKDIPEVNIDNEDWSKMLSVIQKSNILTKETEYIVDTPISNVRDAIAYNNQQISLFDEDQLDASMTITEGAQRIRGLAGSGKTVILSIKAARLHRKYKDAKIIYAFSTQSLYNQVTKLVNKYYSKLTGEKINPDKLEIIHAWGGKYSGPGVYYNICLSNGIKPLTVRDLYGYPDKFEEACNRLLTNNLKQEYDYILVDEAQDMPVSFFKLLEKVTKPPKNIIWAYDDLQTINSTKIPEPKELFGVNNDGSLKVPLLPSNDYILKKSYRNHKDVLMSALAFGFGMYSKNDFVQIIKEKSTWESLGFFVEKGLEFGEETIITRPTENSPNKIDQEFKSLPIVNKYAAVSTSEELEVTAKHINHLIYNELVKPEDIMVVDLQRDSKKRLATLQNYLYSNNILSVMPGLVEGAKDFMRENHVTLTTVRRAKGNEVPIVFVLGCEKIYLANSLYEKRTFRNMLFVAMTRAKGWLYLSGQKDVFNLFQEEVKKMWKDIQDGYYKFDFPTEEDFKSIEKLNLLTLDGERSEKLQNQADQLADILGQSDVSELEMFMDEETLKKLENLILRGKSKE</sequence>
<dbReference type="SUPFAM" id="SSF52540">
    <property type="entry name" value="P-loop containing nucleoside triphosphate hydrolases"/>
    <property type="match status" value="1"/>
</dbReference>
<dbReference type="Gene3D" id="3.40.50.300">
    <property type="entry name" value="P-loop containing nucleotide triphosphate hydrolases"/>
    <property type="match status" value="2"/>
</dbReference>
<dbReference type="RefSeq" id="WP_151701673.1">
    <property type="nucleotide sequence ID" value="NZ_CP031223.1"/>
</dbReference>
<name>A0A5J6SWQ2_9BACI</name>
<protein>
    <submittedName>
        <fullName evidence="7">Uncharacterized protein</fullName>
    </submittedName>
</protein>
<evidence type="ECO:0000313" key="8">
    <source>
        <dbReference type="Proteomes" id="UP000325517"/>
    </source>
</evidence>
<dbReference type="KEGG" id="psyo:PB01_19460"/>
<proteinExistence type="predicted"/>
<dbReference type="EMBL" id="CP031223">
    <property type="protein sequence ID" value="QFG00798.1"/>
    <property type="molecule type" value="Genomic_DNA"/>
</dbReference>
<dbReference type="Pfam" id="PF00580">
    <property type="entry name" value="UvrD-helicase"/>
    <property type="match status" value="1"/>
</dbReference>
<keyword evidence="1" id="KW-0547">Nucleotide-binding</keyword>
<keyword evidence="2" id="KW-0378">Hydrolase</keyword>
<evidence type="ECO:0000256" key="1">
    <source>
        <dbReference type="ARBA" id="ARBA00022741"/>
    </source>
</evidence>
<evidence type="ECO:0000256" key="4">
    <source>
        <dbReference type="ARBA" id="ARBA00022840"/>
    </source>
</evidence>
<dbReference type="Proteomes" id="UP000325517">
    <property type="component" value="Chromosome"/>
</dbReference>
<organism evidence="7 8">
    <name type="scientific">Psychrobacillus glaciei</name>
    <dbReference type="NCBI Taxonomy" id="2283160"/>
    <lineage>
        <taxon>Bacteria</taxon>
        <taxon>Bacillati</taxon>
        <taxon>Bacillota</taxon>
        <taxon>Bacilli</taxon>
        <taxon>Bacillales</taxon>
        <taxon>Bacillaceae</taxon>
        <taxon>Psychrobacillus</taxon>
    </lineage>
</organism>
<keyword evidence="3" id="KW-0347">Helicase</keyword>
<gene>
    <name evidence="7" type="ORF">PB01_19460</name>
</gene>
<dbReference type="InterPro" id="IPR014016">
    <property type="entry name" value="UvrD-like_ATP-bd"/>
</dbReference>
<dbReference type="GO" id="GO:0003677">
    <property type="term" value="F:DNA binding"/>
    <property type="evidence" value="ECO:0007669"/>
    <property type="project" value="InterPro"/>
</dbReference>
<keyword evidence="8" id="KW-1185">Reference proteome</keyword>